<evidence type="ECO:0000313" key="3">
    <source>
        <dbReference type="Proteomes" id="UP000250043"/>
    </source>
</evidence>
<protein>
    <recommendedName>
        <fullName evidence="4">Secreted protein</fullName>
    </recommendedName>
</protein>
<feature type="signal peptide" evidence="1">
    <location>
        <begin position="1"/>
        <end position="20"/>
    </location>
</feature>
<sequence length="119" mass="13494">MTRRWRWILYLIRIYSRRLCYVHDLVPALVHHACPSATKAKQLRVALSDALVTRHGSVTVRARAATLFSPSLVLLWSTLIVFCRSKSSTPFVTNAALHPCCYGTAKRTQSFDVCTMSLR</sequence>
<evidence type="ECO:0000256" key="1">
    <source>
        <dbReference type="SAM" id="SignalP"/>
    </source>
</evidence>
<proteinExistence type="predicted"/>
<reference evidence="2 3" key="1">
    <citation type="submission" date="2016-07" db="EMBL/GenBank/DDBJ databases">
        <title>Draft genome of the white-rot fungus Obba rivulosa 3A-2.</title>
        <authorList>
            <consortium name="DOE Joint Genome Institute"/>
            <person name="Miettinen O."/>
            <person name="Riley R."/>
            <person name="Acob R."/>
            <person name="Barry K."/>
            <person name="Cullen D."/>
            <person name="De Vries R."/>
            <person name="Hainaut M."/>
            <person name="Hatakka A."/>
            <person name="Henrissat B."/>
            <person name="Hilden K."/>
            <person name="Kuo R."/>
            <person name="Labutti K."/>
            <person name="Lipzen A."/>
            <person name="Makela M.R."/>
            <person name="Sandor L."/>
            <person name="Spatafora J.W."/>
            <person name="Grigoriev I.V."/>
            <person name="Hibbett D.S."/>
        </authorList>
    </citation>
    <scope>NUCLEOTIDE SEQUENCE [LARGE SCALE GENOMIC DNA]</scope>
    <source>
        <strain evidence="2 3">3A-2</strain>
    </source>
</reference>
<feature type="chain" id="PRO_5034667911" description="Secreted protein" evidence="1">
    <location>
        <begin position="21"/>
        <end position="119"/>
    </location>
</feature>
<name>A0A8E2DTF6_9APHY</name>
<accession>A0A8E2DTF6</accession>
<evidence type="ECO:0008006" key="4">
    <source>
        <dbReference type="Google" id="ProtNLM"/>
    </source>
</evidence>
<keyword evidence="3" id="KW-1185">Reference proteome</keyword>
<dbReference type="Proteomes" id="UP000250043">
    <property type="component" value="Unassembled WGS sequence"/>
</dbReference>
<evidence type="ECO:0000313" key="2">
    <source>
        <dbReference type="EMBL" id="OCH95515.1"/>
    </source>
</evidence>
<organism evidence="2 3">
    <name type="scientific">Obba rivulosa</name>
    <dbReference type="NCBI Taxonomy" id="1052685"/>
    <lineage>
        <taxon>Eukaryota</taxon>
        <taxon>Fungi</taxon>
        <taxon>Dikarya</taxon>
        <taxon>Basidiomycota</taxon>
        <taxon>Agaricomycotina</taxon>
        <taxon>Agaricomycetes</taxon>
        <taxon>Polyporales</taxon>
        <taxon>Gelatoporiaceae</taxon>
        <taxon>Obba</taxon>
    </lineage>
</organism>
<dbReference type="AlphaFoldDB" id="A0A8E2DTF6"/>
<dbReference type="EMBL" id="KV722335">
    <property type="protein sequence ID" value="OCH95515.1"/>
    <property type="molecule type" value="Genomic_DNA"/>
</dbReference>
<keyword evidence="1" id="KW-0732">Signal</keyword>
<gene>
    <name evidence="2" type="ORF">OBBRIDRAFT_535932</name>
</gene>